<comment type="similarity">
    <text evidence="1 4">Belongs to the eukaryotic ribosomal protein eS8 family.</text>
</comment>
<evidence type="ECO:0000256" key="2">
    <source>
        <dbReference type="ARBA" id="ARBA00022980"/>
    </source>
</evidence>
<dbReference type="GO" id="GO:1990904">
    <property type="term" value="C:ribonucleoprotein complex"/>
    <property type="evidence" value="ECO:0007669"/>
    <property type="project" value="UniProtKB-KW"/>
</dbReference>
<evidence type="ECO:0000256" key="3">
    <source>
        <dbReference type="ARBA" id="ARBA00023274"/>
    </source>
</evidence>
<reference evidence="5" key="1">
    <citation type="submission" date="2021-01" db="EMBL/GenBank/DDBJ databases">
        <authorList>
            <consortium name="Genoscope - CEA"/>
            <person name="William W."/>
        </authorList>
    </citation>
    <scope>NUCLEOTIDE SEQUENCE</scope>
</reference>
<dbReference type="PANTHER" id="PTHR10394">
    <property type="entry name" value="40S RIBOSOMAL PROTEIN S8"/>
    <property type="match status" value="1"/>
</dbReference>
<dbReference type="NCBIfam" id="TIGR00307">
    <property type="entry name" value="eS8"/>
    <property type="match status" value="1"/>
</dbReference>
<dbReference type="CDD" id="cd11380">
    <property type="entry name" value="Ribosomal_S8e_like"/>
    <property type="match status" value="1"/>
</dbReference>
<evidence type="ECO:0000313" key="5">
    <source>
        <dbReference type="EMBL" id="CAD8043005.1"/>
    </source>
</evidence>
<dbReference type="InterPro" id="IPR022309">
    <property type="entry name" value="Ribosomal_Se8/biogenesis_NSA2"/>
</dbReference>
<evidence type="ECO:0000256" key="1">
    <source>
        <dbReference type="ARBA" id="ARBA00005257"/>
    </source>
</evidence>
<keyword evidence="6" id="KW-1185">Reference proteome</keyword>
<dbReference type="FunFam" id="1.10.168.20:FF:000001">
    <property type="entry name" value="40S ribosomal protein S8"/>
    <property type="match status" value="1"/>
</dbReference>
<dbReference type="OMA" id="ARICHSY"/>
<protein>
    <recommendedName>
        <fullName evidence="4">40S ribosomal protein S8</fullName>
    </recommendedName>
</protein>
<dbReference type="GO" id="GO:0005840">
    <property type="term" value="C:ribosome"/>
    <property type="evidence" value="ECO:0007669"/>
    <property type="project" value="UniProtKB-KW"/>
</dbReference>
<name>A0A8S1JMW1_PARPR</name>
<dbReference type="AlphaFoldDB" id="A0A8S1JMW1"/>
<keyword evidence="2 4" id="KW-0689">Ribosomal protein</keyword>
<comment type="caution">
    <text evidence="5">The sequence shown here is derived from an EMBL/GenBank/DDBJ whole genome shotgun (WGS) entry which is preliminary data.</text>
</comment>
<dbReference type="GO" id="GO:0006412">
    <property type="term" value="P:translation"/>
    <property type="evidence" value="ECO:0007669"/>
    <property type="project" value="InterPro"/>
</dbReference>
<sequence length="207" mass="23796">MGISRDSRHKRRLTGGRMPIHKKKRAFEKGRQAAMTKLVSGEKRVRRLRVRGGNFKFRALRLSDGNFSWGSEGVAKKGKIVEVVYHPSNNELVRTKTLTKGAIVQVDATPFKQFYLKKYNIDLGAKKTQKKDQPATQEVKKSNSLKKKLEARLKDRVIDNLVAEQFQNQRLLVRITSRPGQSGRADGYILEGKELEFYIKKIEQKKK</sequence>
<dbReference type="InterPro" id="IPR001047">
    <property type="entry name" value="Ribosomal_eS8"/>
</dbReference>
<gene>
    <name evidence="5" type="ORF">PPRIM_AZ9-3.1.T0040224</name>
</gene>
<dbReference type="GO" id="GO:0003735">
    <property type="term" value="F:structural constituent of ribosome"/>
    <property type="evidence" value="ECO:0007669"/>
    <property type="project" value="InterPro"/>
</dbReference>
<evidence type="ECO:0000313" key="6">
    <source>
        <dbReference type="Proteomes" id="UP000688137"/>
    </source>
</evidence>
<keyword evidence="3 4" id="KW-0687">Ribonucleoprotein</keyword>
<dbReference type="EMBL" id="CAJJDM010000001">
    <property type="protein sequence ID" value="CAD8043005.1"/>
    <property type="molecule type" value="Genomic_DNA"/>
</dbReference>
<accession>A0A8S1JMW1</accession>
<evidence type="ECO:0000256" key="4">
    <source>
        <dbReference type="RuleBase" id="RU000669"/>
    </source>
</evidence>
<organism evidence="5 6">
    <name type="scientific">Paramecium primaurelia</name>
    <dbReference type="NCBI Taxonomy" id="5886"/>
    <lineage>
        <taxon>Eukaryota</taxon>
        <taxon>Sar</taxon>
        <taxon>Alveolata</taxon>
        <taxon>Ciliophora</taxon>
        <taxon>Intramacronucleata</taxon>
        <taxon>Oligohymenophorea</taxon>
        <taxon>Peniculida</taxon>
        <taxon>Parameciidae</taxon>
        <taxon>Paramecium</taxon>
    </lineage>
</organism>
<proteinExistence type="inferred from homology"/>
<dbReference type="Pfam" id="PF01201">
    <property type="entry name" value="Ribosomal_S8e"/>
    <property type="match status" value="1"/>
</dbReference>
<dbReference type="Proteomes" id="UP000688137">
    <property type="component" value="Unassembled WGS sequence"/>
</dbReference>